<proteinExistence type="predicted"/>
<organism evidence="2 3">
    <name type="scientific">Plectosphaerella cucumerina</name>
    <dbReference type="NCBI Taxonomy" id="40658"/>
    <lineage>
        <taxon>Eukaryota</taxon>
        <taxon>Fungi</taxon>
        <taxon>Dikarya</taxon>
        <taxon>Ascomycota</taxon>
        <taxon>Pezizomycotina</taxon>
        <taxon>Sordariomycetes</taxon>
        <taxon>Hypocreomycetidae</taxon>
        <taxon>Glomerellales</taxon>
        <taxon>Plectosphaerellaceae</taxon>
        <taxon>Plectosphaerella</taxon>
    </lineage>
</organism>
<dbReference type="EMBL" id="JAGPXD010000006">
    <property type="protein sequence ID" value="KAH7349490.1"/>
    <property type="molecule type" value="Genomic_DNA"/>
</dbReference>
<evidence type="ECO:0008006" key="4">
    <source>
        <dbReference type="Google" id="ProtNLM"/>
    </source>
</evidence>
<evidence type="ECO:0000313" key="2">
    <source>
        <dbReference type="EMBL" id="KAH7349490.1"/>
    </source>
</evidence>
<keyword evidence="3" id="KW-1185">Reference proteome</keyword>
<sequence>MSGTARSLRGGCHCGRNSYIIDIPASPDGNRPRVLFNSDSLHASPLATPLAASIRVPLSWYKSSTHAFFADETHASIRRVYESSSPAQQPTKRHFCGFCGTPLAFWTERPLSEADFIQLTLATLCDNDLGDLEEMGLLPEPGDATPDAADDAPSTETRIVRGVPWLDGLVKGSRLATLRQTQGTGRSADGSTRIEWEFVEWTEKDEEDVHDKAEVASSLGKRKLADHPASDATLESIRKSQT</sequence>
<accession>A0A8K0WZ04</accession>
<reference evidence="2" key="1">
    <citation type="journal article" date="2021" name="Nat. Commun.">
        <title>Genetic determinants of endophytism in the Arabidopsis root mycobiome.</title>
        <authorList>
            <person name="Mesny F."/>
            <person name="Miyauchi S."/>
            <person name="Thiergart T."/>
            <person name="Pickel B."/>
            <person name="Atanasova L."/>
            <person name="Karlsson M."/>
            <person name="Huettel B."/>
            <person name="Barry K.W."/>
            <person name="Haridas S."/>
            <person name="Chen C."/>
            <person name="Bauer D."/>
            <person name="Andreopoulos W."/>
            <person name="Pangilinan J."/>
            <person name="LaButti K."/>
            <person name="Riley R."/>
            <person name="Lipzen A."/>
            <person name="Clum A."/>
            <person name="Drula E."/>
            <person name="Henrissat B."/>
            <person name="Kohler A."/>
            <person name="Grigoriev I.V."/>
            <person name="Martin F.M."/>
            <person name="Hacquard S."/>
        </authorList>
    </citation>
    <scope>NUCLEOTIDE SEQUENCE</scope>
    <source>
        <strain evidence="2">MPI-CAGE-AT-0016</strain>
    </source>
</reference>
<feature type="region of interest" description="Disordered" evidence="1">
    <location>
        <begin position="205"/>
        <end position="242"/>
    </location>
</feature>
<gene>
    <name evidence="2" type="ORF">B0T11DRAFT_131576</name>
</gene>
<evidence type="ECO:0000313" key="3">
    <source>
        <dbReference type="Proteomes" id="UP000813385"/>
    </source>
</evidence>
<dbReference type="Proteomes" id="UP000813385">
    <property type="component" value="Unassembled WGS sequence"/>
</dbReference>
<dbReference type="OrthoDB" id="3907216at2759"/>
<dbReference type="AlphaFoldDB" id="A0A8K0WZ04"/>
<dbReference type="Gene3D" id="2.170.150.70">
    <property type="match status" value="1"/>
</dbReference>
<comment type="caution">
    <text evidence="2">The sequence shown here is derived from an EMBL/GenBank/DDBJ whole genome shotgun (WGS) entry which is preliminary data.</text>
</comment>
<protein>
    <recommendedName>
        <fullName evidence="4">CENP-V/GFA domain-containing protein</fullName>
    </recommendedName>
</protein>
<evidence type="ECO:0000256" key="1">
    <source>
        <dbReference type="SAM" id="MobiDB-lite"/>
    </source>
</evidence>
<name>A0A8K0WZ04_9PEZI</name>